<evidence type="ECO:0000313" key="7">
    <source>
        <dbReference type="Proteomes" id="UP001222800"/>
    </source>
</evidence>
<dbReference type="InterPro" id="IPR050294">
    <property type="entry name" value="RnfB_subfamily"/>
</dbReference>
<gene>
    <name evidence="6" type="ORF">P4S50_01690</name>
</gene>
<keyword evidence="1" id="KW-0004">4Fe-4S</keyword>
<dbReference type="InterPro" id="IPR017900">
    <property type="entry name" value="4Fe4S_Fe_S_CS"/>
</dbReference>
<evidence type="ECO:0000259" key="5">
    <source>
        <dbReference type="PROSITE" id="PS51379"/>
    </source>
</evidence>
<keyword evidence="7" id="KW-1185">Reference proteome</keyword>
<name>A0ABY8EIQ1_9FIRM</name>
<dbReference type="Pfam" id="PF00037">
    <property type="entry name" value="Fer4"/>
    <property type="match status" value="1"/>
</dbReference>
<organism evidence="6 7">
    <name type="scientific">Tepidibacter hydrothermalis</name>
    <dbReference type="NCBI Taxonomy" id="3036126"/>
    <lineage>
        <taxon>Bacteria</taxon>
        <taxon>Bacillati</taxon>
        <taxon>Bacillota</taxon>
        <taxon>Clostridia</taxon>
        <taxon>Peptostreptococcales</taxon>
        <taxon>Peptostreptococcaceae</taxon>
        <taxon>Tepidibacter</taxon>
    </lineage>
</organism>
<keyword evidence="3" id="KW-0408">Iron</keyword>
<protein>
    <submittedName>
        <fullName evidence="6">4Fe-4S dicluster domain-containing protein</fullName>
    </submittedName>
</protein>
<dbReference type="Gene3D" id="3.30.70.20">
    <property type="match status" value="2"/>
</dbReference>
<keyword evidence="4" id="KW-0411">Iron-sulfur</keyword>
<keyword evidence="2" id="KW-0479">Metal-binding</keyword>
<evidence type="ECO:0000256" key="2">
    <source>
        <dbReference type="ARBA" id="ARBA00022723"/>
    </source>
</evidence>
<dbReference type="RefSeq" id="WP_277732781.1">
    <property type="nucleotide sequence ID" value="NZ_CP120733.1"/>
</dbReference>
<dbReference type="CDD" id="cd10554">
    <property type="entry name" value="HycB_like"/>
    <property type="match status" value="1"/>
</dbReference>
<proteinExistence type="predicted"/>
<dbReference type="PANTHER" id="PTHR42859:SF16">
    <property type="entry name" value="FORMATE HYDROGENLYASE SUBUNIT 2-RELATED"/>
    <property type="match status" value="1"/>
</dbReference>
<dbReference type="PROSITE" id="PS51379">
    <property type="entry name" value="4FE4S_FER_2"/>
    <property type="match status" value="3"/>
</dbReference>
<evidence type="ECO:0000256" key="4">
    <source>
        <dbReference type="ARBA" id="ARBA00023014"/>
    </source>
</evidence>
<dbReference type="EMBL" id="CP120733">
    <property type="protein sequence ID" value="WFD10815.1"/>
    <property type="molecule type" value="Genomic_DNA"/>
</dbReference>
<evidence type="ECO:0000256" key="3">
    <source>
        <dbReference type="ARBA" id="ARBA00023004"/>
    </source>
</evidence>
<evidence type="ECO:0000313" key="6">
    <source>
        <dbReference type="EMBL" id="WFD10815.1"/>
    </source>
</evidence>
<sequence>MNNNLNSFVVADSSKCIGCKACEIACFAVHNKNNNVGCTVGTVETAVIPRLYLVKTPSVTMPIQCRQCEDAPCAKSCSVGAIRQIDNTIVVDQKKCIGCKNCIMACPFGAIDLLPQYDNGKEVVQFNLKEESHNGLEEIVKSTAYKCDLCIDNGEQACIKTCPNNALRLVKPLDEKKYKNKKAAQALMNTTKNYKQL</sequence>
<dbReference type="InterPro" id="IPR017896">
    <property type="entry name" value="4Fe4S_Fe-S-bd"/>
</dbReference>
<accession>A0ABY8EIQ1</accession>
<reference evidence="6 7" key="1">
    <citation type="submission" date="2023-03" db="EMBL/GenBank/DDBJ databases">
        <title>Complete genome sequence of Tepidibacter sp. SWIR-1, isolated from a deep-sea hydrothermal vent.</title>
        <authorList>
            <person name="Li X."/>
        </authorList>
    </citation>
    <scope>NUCLEOTIDE SEQUENCE [LARGE SCALE GENOMIC DNA]</scope>
    <source>
        <strain evidence="6 7">SWIR-1</strain>
    </source>
</reference>
<dbReference type="SUPFAM" id="SSF54862">
    <property type="entry name" value="4Fe-4S ferredoxins"/>
    <property type="match status" value="1"/>
</dbReference>
<dbReference type="PROSITE" id="PS00198">
    <property type="entry name" value="4FE4S_FER_1"/>
    <property type="match status" value="1"/>
</dbReference>
<feature type="domain" description="4Fe-4S ferredoxin-type" evidence="5">
    <location>
        <begin position="7"/>
        <end position="26"/>
    </location>
</feature>
<dbReference type="Pfam" id="PF12800">
    <property type="entry name" value="Fer4_4"/>
    <property type="match status" value="1"/>
</dbReference>
<dbReference type="PANTHER" id="PTHR42859">
    <property type="entry name" value="OXIDOREDUCTASE"/>
    <property type="match status" value="1"/>
</dbReference>
<feature type="domain" description="4Fe-4S ferredoxin-type" evidence="5">
    <location>
        <begin position="87"/>
        <end position="116"/>
    </location>
</feature>
<dbReference type="Proteomes" id="UP001222800">
    <property type="component" value="Chromosome"/>
</dbReference>
<evidence type="ECO:0000256" key="1">
    <source>
        <dbReference type="ARBA" id="ARBA00022485"/>
    </source>
</evidence>
<feature type="domain" description="4Fe-4S ferredoxin-type" evidence="5">
    <location>
        <begin position="141"/>
        <end position="172"/>
    </location>
</feature>